<keyword evidence="6" id="KW-1185">Reference proteome</keyword>
<dbReference type="InterPro" id="IPR023210">
    <property type="entry name" value="NADP_OxRdtase_dom"/>
</dbReference>
<dbReference type="PROSITE" id="PS51379">
    <property type="entry name" value="4FE4S_FER_2"/>
    <property type="match status" value="1"/>
</dbReference>
<feature type="domain" description="4Fe-4S ferredoxin-type" evidence="4">
    <location>
        <begin position="418"/>
        <end position="447"/>
    </location>
</feature>
<dbReference type="Gene3D" id="3.20.20.100">
    <property type="entry name" value="NADP-dependent oxidoreductase domain"/>
    <property type="match status" value="1"/>
</dbReference>
<dbReference type="GO" id="GO:0046872">
    <property type="term" value="F:metal ion binding"/>
    <property type="evidence" value="ECO:0007669"/>
    <property type="project" value="UniProtKB-KW"/>
</dbReference>
<comment type="caution">
    <text evidence="5">The sequence shown here is derived from an EMBL/GenBank/DDBJ whole genome shotgun (WGS) entry which is preliminary data.</text>
</comment>
<keyword evidence="2" id="KW-0408">Iron</keyword>
<sequence length="463" mass="51759">MTNIETNGRISRRTFLKQLGLAGVLAGAPSCVRKGDGDRPGHGPMTCRTDPKTGRAVSVLGYGCMRWPPAAEPSADGCPIDQDTVNRLVDYAMGHGVNYFDTAPIYCQGWSERVTGIALKRHPRDSYLVATKMSASDDLSPENMTAMYRRSLADLQVDYIDHYLLHAIGGGGMDMFERRFVANGMLDFLLAEREHGRIRHLGWSFHGDIDVFKRVLDMHDTIHWDFVQIQLNYVDWRHAAAYNSDWQAALGDNANAEYLYGELARRNIPVFVMEPLLGGRLANVDQNVLADMKQKRPGHTAASWAMRFAGSLPGVLTVLSGMTYMEHLKDNLSTCSPLEPLSVEEQGFLEDVAVRMAGNRYIPCTDCKYCMPCPYGIDIPAIFLHYNKCVNNGMLPESSRHDGYGQARRAFLIGYDRSVPRLRQAAHCIGCGRCASKCPQGIDIPSQMQSVDRFVERLRRDEP</sequence>
<evidence type="ECO:0000313" key="6">
    <source>
        <dbReference type="Proteomes" id="UP000764045"/>
    </source>
</evidence>
<dbReference type="InterPro" id="IPR017900">
    <property type="entry name" value="4Fe4S_Fe_S_CS"/>
</dbReference>
<dbReference type="PROSITE" id="PS51318">
    <property type="entry name" value="TAT"/>
    <property type="match status" value="1"/>
</dbReference>
<protein>
    <submittedName>
        <fullName evidence="5">Aldo/keto reductase</fullName>
    </submittedName>
</protein>
<evidence type="ECO:0000256" key="3">
    <source>
        <dbReference type="ARBA" id="ARBA00023014"/>
    </source>
</evidence>
<keyword evidence="3" id="KW-0411">Iron-sulfur</keyword>
<dbReference type="GO" id="GO:0051536">
    <property type="term" value="F:iron-sulfur cluster binding"/>
    <property type="evidence" value="ECO:0007669"/>
    <property type="project" value="UniProtKB-KW"/>
</dbReference>
<proteinExistence type="predicted"/>
<keyword evidence="1" id="KW-0479">Metal-binding</keyword>
<accession>A0A938WMZ7</accession>
<dbReference type="NCBIfam" id="TIGR01409">
    <property type="entry name" value="TAT_signal_seq"/>
    <property type="match status" value="1"/>
</dbReference>
<reference evidence="5 6" key="1">
    <citation type="journal article" date="2021" name="Sci. Rep.">
        <title>The distribution of antibiotic resistance genes in chicken gut microbiota commensals.</title>
        <authorList>
            <person name="Juricova H."/>
            <person name="Matiasovicova J."/>
            <person name="Kubasova T."/>
            <person name="Cejkova D."/>
            <person name="Rychlik I."/>
        </authorList>
    </citation>
    <scope>NUCLEOTIDE SEQUENCE [LARGE SCALE GENOMIC DNA]</scope>
    <source>
        <strain evidence="5 6">An819</strain>
    </source>
</reference>
<dbReference type="AlphaFoldDB" id="A0A938WMZ7"/>
<dbReference type="InterPro" id="IPR019546">
    <property type="entry name" value="TAT_signal_bac_arc"/>
</dbReference>
<evidence type="ECO:0000256" key="1">
    <source>
        <dbReference type="ARBA" id="ARBA00022723"/>
    </source>
</evidence>
<dbReference type="SUPFAM" id="SSF51430">
    <property type="entry name" value="NAD(P)-linked oxidoreductase"/>
    <property type="match status" value="1"/>
</dbReference>
<dbReference type="PROSITE" id="PS00198">
    <property type="entry name" value="4FE4S_FER_1"/>
    <property type="match status" value="1"/>
</dbReference>
<dbReference type="Proteomes" id="UP000764045">
    <property type="component" value="Unassembled WGS sequence"/>
</dbReference>
<dbReference type="PANTHER" id="PTHR43312:SF2">
    <property type="entry name" value="OXIDOREDUCTASE"/>
    <property type="match status" value="1"/>
</dbReference>
<gene>
    <name evidence="5" type="ORF">H6B30_09370</name>
</gene>
<organism evidence="5 6">
    <name type="scientific">Marseilla massiliensis</name>
    <dbReference type="NCBI Taxonomy" id="1841864"/>
    <lineage>
        <taxon>Bacteria</taxon>
        <taxon>Pseudomonadati</taxon>
        <taxon>Bacteroidota</taxon>
        <taxon>Bacteroidia</taxon>
        <taxon>Bacteroidales</taxon>
        <taxon>Prevotellaceae</taxon>
        <taxon>Marseilla</taxon>
    </lineage>
</organism>
<dbReference type="InterPro" id="IPR017896">
    <property type="entry name" value="4Fe4S_Fe-S-bd"/>
</dbReference>
<dbReference type="Pfam" id="PF13187">
    <property type="entry name" value="Fer4_9"/>
    <property type="match status" value="1"/>
</dbReference>
<dbReference type="RefSeq" id="WP_205109906.1">
    <property type="nucleotide sequence ID" value="NZ_JACJJL010000014.1"/>
</dbReference>
<evidence type="ECO:0000256" key="2">
    <source>
        <dbReference type="ARBA" id="ARBA00023004"/>
    </source>
</evidence>
<evidence type="ECO:0000259" key="4">
    <source>
        <dbReference type="PROSITE" id="PS51379"/>
    </source>
</evidence>
<dbReference type="InterPro" id="IPR006311">
    <property type="entry name" value="TAT_signal"/>
</dbReference>
<dbReference type="SUPFAM" id="SSF46548">
    <property type="entry name" value="alpha-helical ferredoxin"/>
    <property type="match status" value="1"/>
</dbReference>
<evidence type="ECO:0000313" key="5">
    <source>
        <dbReference type="EMBL" id="MBM6661952.1"/>
    </source>
</evidence>
<dbReference type="InterPro" id="IPR053135">
    <property type="entry name" value="AKR2_Oxidoreductase"/>
</dbReference>
<dbReference type="PANTHER" id="PTHR43312">
    <property type="entry name" value="D-THREO-ALDOSE 1-DEHYDROGENASE"/>
    <property type="match status" value="1"/>
</dbReference>
<dbReference type="InterPro" id="IPR036812">
    <property type="entry name" value="NAD(P)_OxRdtase_dom_sf"/>
</dbReference>
<dbReference type="EMBL" id="JACJJL010000014">
    <property type="protein sequence ID" value="MBM6661952.1"/>
    <property type="molecule type" value="Genomic_DNA"/>
</dbReference>
<dbReference type="CDD" id="cd19096">
    <property type="entry name" value="AKR_Fe-S_oxidoreductase"/>
    <property type="match status" value="1"/>
</dbReference>
<name>A0A938WMZ7_9BACT</name>
<dbReference type="Pfam" id="PF00248">
    <property type="entry name" value="Aldo_ket_red"/>
    <property type="match status" value="1"/>
</dbReference>